<dbReference type="RefSeq" id="WP_142603870.1">
    <property type="nucleotide sequence ID" value="NZ_FXSZ01000005.1"/>
</dbReference>
<reference evidence="1 2" key="1">
    <citation type="submission" date="2017-05" db="EMBL/GenBank/DDBJ databases">
        <authorList>
            <person name="Varghese N."/>
            <person name="Submissions S."/>
        </authorList>
    </citation>
    <scope>NUCLEOTIDE SEQUENCE [LARGE SCALE GENOMIC DNA]</scope>
    <source>
        <strain evidence="1 2">DSM 21342</strain>
    </source>
</reference>
<gene>
    <name evidence="1" type="ORF">SAMN06265350_105231</name>
</gene>
<evidence type="ECO:0000313" key="2">
    <source>
        <dbReference type="Proteomes" id="UP000315971"/>
    </source>
</evidence>
<dbReference type="Proteomes" id="UP000315971">
    <property type="component" value="Unassembled WGS sequence"/>
</dbReference>
<dbReference type="EMBL" id="FXSZ01000005">
    <property type="protein sequence ID" value="SMO66022.1"/>
    <property type="molecule type" value="Genomic_DNA"/>
</dbReference>
<proteinExistence type="predicted"/>
<keyword evidence="2" id="KW-1185">Reference proteome</keyword>
<organism evidence="1 2">
    <name type="scientific">Solitalea koreensis</name>
    <dbReference type="NCBI Taxonomy" id="543615"/>
    <lineage>
        <taxon>Bacteria</taxon>
        <taxon>Pseudomonadati</taxon>
        <taxon>Bacteroidota</taxon>
        <taxon>Sphingobacteriia</taxon>
        <taxon>Sphingobacteriales</taxon>
        <taxon>Sphingobacteriaceae</taxon>
        <taxon>Solitalea</taxon>
    </lineage>
</organism>
<evidence type="ECO:0000313" key="1">
    <source>
        <dbReference type="EMBL" id="SMO66022.1"/>
    </source>
</evidence>
<protein>
    <recommendedName>
        <fullName evidence="3">SH3 domain-containing protein</fullName>
    </recommendedName>
</protein>
<name>A0A521D302_9SPHI</name>
<dbReference type="Gene3D" id="2.30.30.40">
    <property type="entry name" value="SH3 Domains"/>
    <property type="match status" value="1"/>
</dbReference>
<dbReference type="OrthoDB" id="1494288at2"/>
<dbReference type="AlphaFoldDB" id="A0A521D302"/>
<evidence type="ECO:0008006" key="3">
    <source>
        <dbReference type="Google" id="ProtNLM"/>
    </source>
</evidence>
<accession>A0A521D302</accession>
<sequence>MTTLQDIIKGIEKQNQTTSGLFGLTSLQGLAKALEQQKKTQIAFSGLNGLTDIARTISQQMKPFDIATKTLGSSLAQLAAMQPNKQHSALFGLTSSLSEIAKSNQLLSDRLSSLTANQLLLSSNLTAIAKSFDHSHLNKFNGLDIALQGISKSYLKSIALTRNWDDISIADEATETIANIADELLTTNQPITSNDLDKLKESIITELSGLLIKTKSEKAKQFVLDFIAIVSFLLCFYNPFQIPTDKTNTEVIEDVKNQIEKINKGLSIQIEQELQKLNKTRIARTNVNLRFSANKNSKILGLVKLGQQVTVIEIRQKFLLITYIDKETNEPKSGFVMKKYFEA</sequence>